<gene>
    <name evidence="2" type="ORF">D9Q98_002064</name>
</gene>
<reference evidence="2" key="2">
    <citation type="submission" date="2020-11" db="EMBL/GenBank/DDBJ databases">
        <authorList>
            <person name="Cecchin M."/>
            <person name="Marcolungo L."/>
            <person name="Rossato M."/>
            <person name="Girolomoni L."/>
            <person name="Cosentino E."/>
            <person name="Cuine S."/>
            <person name="Li-Beisson Y."/>
            <person name="Delledonne M."/>
            <person name="Ballottari M."/>
        </authorList>
    </citation>
    <scope>NUCLEOTIDE SEQUENCE</scope>
    <source>
        <strain evidence="2">211/11P</strain>
        <tissue evidence="2">Whole cell</tissue>
    </source>
</reference>
<feature type="region of interest" description="Disordered" evidence="1">
    <location>
        <begin position="1"/>
        <end position="91"/>
    </location>
</feature>
<evidence type="ECO:0000313" key="2">
    <source>
        <dbReference type="EMBL" id="KAI3436007.1"/>
    </source>
</evidence>
<dbReference type="OrthoDB" id="511769at2759"/>
<comment type="caution">
    <text evidence="2">The sequence shown here is derived from an EMBL/GenBank/DDBJ whole genome shotgun (WGS) entry which is preliminary data.</text>
</comment>
<evidence type="ECO:0000313" key="3">
    <source>
        <dbReference type="Proteomes" id="UP001055712"/>
    </source>
</evidence>
<sequence>MTAVLRRSSQWGRHLSGATVSTTWRPPLMPPAARAASGAPDKPFENIQDPSQTHEAFRGGQQPPGSDPDVERELKPGKNVPTSAGQAQEELQYAGKGLAQSVEMGVNVLLSKAKDGVAAAQRAVGMQPKRGPEMSSEGMGAAGAMQHPPPGASSGYKSGPLSEDMAQAKYDEVAAAEKSSFPKGEGSVNELFPDMKVAAQEQSNTPERQHQENEDIRRELHKP</sequence>
<feature type="region of interest" description="Disordered" evidence="1">
    <location>
        <begin position="121"/>
        <end position="223"/>
    </location>
</feature>
<organism evidence="2 3">
    <name type="scientific">Chlorella vulgaris</name>
    <name type="common">Green alga</name>
    <dbReference type="NCBI Taxonomy" id="3077"/>
    <lineage>
        <taxon>Eukaryota</taxon>
        <taxon>Viridiplantae</taxon>
        <taxon>Chlorophyta</taxon>
        <taxon>core chlorophytes</taxon>
        <taxon>Trebouxiophyceae</taxon>
        <taxon>Chlorellales</taxon>
        <taxon>Chlorellaceae</taxon>
        <taxon>Chlorella clade</taxon>
        <taxon>Chlorella</taxon>
    </lineage>
</organism>
<evidence type="ECO:0000256" key="1">
    <source>
        <dbReference type="SAM" id="MobiDB-lite"/>
    </source>
</evidence>
<dbReference type="EMBL" id="SIDB01000002">
    <property type="protein sequence ID" value="KAI3436007.1"/>
    <property type="molecule type" value="Genomic_DNA"/>
</dbReference>
<feature type="compositionally biased region" description="Basic and acidic residues" evidence="1">
    <location>
        <begin position="207"/>
        <end position="223"/>
    </location>
</feature>
<accession>A0A9D4Z0W6</accession>
<name>A0A9D4Z0W6_CHLVU</name>
<dbReference type="AlphaFoldDB" id="A0A9D4Z0W6"/>
<proteinExistence type="predicted"/>
<dbReference type="Proteomes" id="UP001055712">
    <property type="component" value="Unassembled WGS sequence"/>
</dbReference>
<protein>
    <submittedName>
        <fullName evidence="2">Uncharacterized protein</fullName>
    </submittedName>
</protein>
<keyword evidence="3" id="KW-1185">Reference proteome</keyword>
<reference evidence="2" key="1">
    <citation type="journal article" date="2019" name="Plant J.">
        <title>Chlorella vulgaris genome assembly and annotation reveals the molecular basis for metabolic acclimation to high light conditions.</title>
        <authorList>
            <person name="Cecchin M."/>
            <person name="Marcolungo L."/>
            <person name="Rossato M."/>
            <person name="Girolomoni L."/>
            <person name="Cosentino E."/>
            <person name="Cuine S."/>
            <person name="Li-Beisson Y."/>
            <person name="Delledonne M."/>
            <person name="Ballottari M."/>
        </authorList>
    </citation>
    <scope>NUCLEOTIDE SEQUENCE</scope>
    <source>
        <strain evidence="2">211/11P</strain>
    </source>
</reference>